<feature type="non-terminal residue" evidence="1">
    <location>
        <position position="78"/>
    </location>
</feature>
<reference evidence="1" key="1">
    <citation type="submission" date="2018-05" db="EMBL/GenBank/DDBJ databases">
        <authorList>
            <person name="Lanie J.A."/>
            <person name="Ng W.-L."/>
            <person name="Kazmierczak K.M."/>
            <person name="Andrzejewski T.M."/>
            <person name="Davidsen T.M."/>
            <person name="Wayne K.J."/>
            <person name="Tettelin H."/>
            <person name="Glass J.I."/>
            <person name="Rusch D."/>
            <person name="Podicherti R."/>
            <person name="Tsui H.-C.T."/>
            <person name="Winkler M.E."/>
        </authorList>
    </citation>
    <scope>NUCLEOTIDE SEQUENCE</scope>
</reference>
<protein>
    <submittedName>
        <fullName evidence="1">Uncharacterized protein</fullName>
    </submittedName>
</protein>
<name>A0A382YWA0_9ZZZZ</name>
<dbReference type="EMBL" id="UINC01179064">
    <property type="protein sequence ID" value="SVD87557.1"/>
    <property type="molecule type" value="Genomic_DNA"/>
</dbReference>
<proteinExistence type="predicted"/>
<sequence>MSCVGGYSAGMDLSGANLYQAVTDEDTIWPYGFDPEAAGVIFEQALLAVLRVAHFIAQNAHHHTDTDAPVRHASLIPR</sequence>
<accession>A0A382YWA0</accession>
<gene>
    <name evidence="1" type="ORF">METZ01_LOCUS440411</name>
</gene>
<dbReference type="AlphaFoldDB" id="A0A382YWA0"/>
<organism evidence="1">
    <name type="scientific">marine metagenome</name>
    <dbReference type="NCBI Taxonomy" id="408172"/>
    <lineage>
        <taxon>unclassified sequences</taxon>
        <taxon>metagenomes</taxon>
        <taxon>ecological metagenomes</taxon>
    </lineage>
</organism>
<evidence type="ECO:0000313" key="1">
    <source>
        <dbReference type="EMBL" id="SVD87557.1"/>
    </source>
</evidence>